<protein>
    <submittedName>
        <fullName evidence="4">Rab-like protein</fullName>
    </submittedName>
</protein>
<dbReference type="CDD" id="cd00154">
    <property type="entry name" value="Rab"/>
    <property type="match status" value="1"/>
</dbReference>
<dbReference type="Pfam" id="PF00071">
    <property type="entry name" value="Ras"/>
    <property type="match status" value="1"/>
</dbReference>
<dbReference type="SUPFAM" id="SSF52540">
    <property type="entry name" value="P-loop containing nucleoside triphosphate hydrolases"/>
    <property type="match status" value="1"/>
</dbReference>
<dbReference type="Gene3D" id="3.40.50.300">
    <property type="entry name" value="P-loop containing nucleotide triphosphate hydrolases"/>
    <property type="match status" value="1"/>
</dbReference>
<dbReference type="GO" id="GO:0003924">
    <property type="term" value="F:GTPase activity"/>
    <property type="evidence" value="ECO:0007669"/>
    <property type="project" value="InterPro"/>
</dbReference>
<dbReference type="EMBL" id="GDID01004841">
    <property type="protein sequence ID" value="JAP91765.1"/>
    <property type="molecule type" value="Transcribed_RNA"/>
</dbReference>
<evidence type="ECO:0000313" key="4">
    <source>
        <dbReference type="EMBL" id="JAP91765.1"/>
    </source>
</evidence>
<dbReference type="InterPro" id="IPR005225">
    <property type="entry name" value="Small_GTP-bd"/>
</dbReference>
<evidence type="ECO:0000256" key="1">
    <source>
        <dbReference type="ARBA" id="ARBA00022741"/>
    </source>
</evidence>
<dbReference type="InterPro" id="IPR050227">
    <property type="entry name" value="Rab"/>
</dbReference>
<organism evidence="4">
    <name type="scientific">Trepomonas sp. PC1</name>
    <dbReference type="NCBI Taxonomy" id="1076344"/>
    <lineage>
        <taxon>Eukaryota</taxon>
        <taxon>Metamonada</taxon>
        <taxon>Diplomonadida</taxon>
        <taxon>Hexamitidae</taxon>
        <taxon>Hexamitinae</taxon>
        <taxon>Trepomonas</taxon>
    </lineage>
</organism>
<dbReference type="InterPro" id="IPR027417">
    <property type="entry name" value="P-loop_NTPase"/>
</dbReference>
<feature type="non-terminal residue" evidence="4">
    <location>
        <position position="1"/>
    </location>
</feature>
<evidence type="ECO:0000256" key="2">
    <source>
        <dbReference type="ARBA" id="ARBA00023134"/>
    </source>
</evidence>
<dbReference type="GO" id="GO:0005525">
    <property type="term" value="F:GTP binding"/>
    <property type="evidence" value="ECO:0007669"/>
    <property type="project" value="UniProtKB-KW"/>
</dbReference>
<dbReference type="AlphaFoldDB" id="A0A146K7G3"/>
<dbReference type="InterPro" id="IPR001806">
    <property type="entry name" value="Small_GTPase"/>
</dbReference>
<gene>
    <name evidence="4" type="ORF">TPC1_16517</name>
</gene>
<keyword evidence="3" id="KW-0175">Coiled coil</keyword>
<reference evidence="4" key="1">
    <citation type="submission" date="2015-07" db="EMBL/GenBank/DDBJ databases">
        <title>Adaptation to a free-living lifestyle via gene acquisitions in the diplomonad Trepomonas sp. PC1.</title>
        <authorList>
            <person name="Xu F."/>
            <person name="Jerlstrom-Hultqvist J."/>
            <person name="Kolisko M."/>
            <person name="Simpson A.G.B."/>
            <person name="Roger A.J."/>
            <person name="Svard S.G."/>
            <person name="Andersson J.O."/>
        </authorList>
    </citation>
    <scope>NUCLEOTIDE SEQUENCE</scope>
    <source>
        <strain evidence="4">PC1</strain>
    </source>
</reference>
<dbReference type="SMART" id="SM00175">
    <property type="entry name" value="RAB"/>
    <property type="match status" value="1"/>
</dbReference>
<dbReference type="NCBIfam" id="TIGR00231">
    <property type="entry name" value="small_GTP"/>
    <property type="match status" value="1"/>
</dbReference>
<keyword evidence="1" id="KW-0547">Nucleotide-binding</keyword>
<name>A0A146K7G3_9EUKA</name>
<accession>A0A146K7G3</accession>
<proteinExistence type="predicted"/>
<sequence>DTAGQERYAQLVPTYYRSCQIAILVMSVDQLESLEKAKFWLEQIRQNADEAVQIVGVLNKVDIKRGVLQEELVQRFCDSNNIKLCKVSAKERTGIEELENLLKKLSENVQMKVVTEEVWRLDQDEKENGKGCC</sequence>
<keyword evidence="2" id="KW-0342">GTP-binding</keyword>
<dbReference type="PROSITE" id="PS51419">
    <property type="entry name" value="RAB"/>
    <property type="match status" value="1"/>
</dbReference>
<evidence type="ECO:0000256" key="3">
    <source>
        <dbReference type="SAM" id="Coils"/>
    </source>
</evidence>
<dbReference type="PANTHER" id="PTHR47977">
    <property type="entry name" value="RAS-RELATED PROTEIN RAB"/>
    <property type="match status" value="1"/>
</dbReference>
<feature type="coiled-coil region" evidence="3">
    <location>
        <begin position="88"/>
        <end position="115"/>
    </location>
</feature>